<dbReference type="OrthoDB" id="2355011at2"/>
<dbReference type="AlphaFoldDB" id="A0A0P9CK43"/>
<dbReference type="Gene3D" id="2.60.300.12">
    <property type="entry name" value="HesB-like domain"/>
    <property type="match status" value="1"/>
</dbReference>
<protein>
    <recommendedName>
        <fullName evidence="3">Adhesin</fullName>
    </recommendedName>
</protein>
<dbReference type="SUPFAM" id="SSF89360">
    <property type="entry name" value="HesB-like domain"/>
    <property type="match status" value="1"/>
</dbReference>
<evidence type="ECO:0000313" key="2">
    <source>
        <dbReference type="Proteomes" id="UP000050482"/>
    </source>
</evidence>
<organism evidence="1 2">
    <name type="scientific">Alicyclobacillus ferrooxydans</name>
    <dbReference type="NCBI Taxonomy" id="471514"/>
    <lineage>
        <taxon>Bacteria</taxon>
        <taxon>Bacillati</taxon>
        <taxon>Bacillota</taxon>
        <taxon>Bacilli</taxon>
        <taxon>Bacillales</taxon>
        <taxon>Alicyclobacillaceae</taxon>
        <taxon>Alicyclobacillus</taxon>
    </lineage>
</organism>
<dbReference type="RefSeq" id="WP_054967447.1">
    <property type="nucleotide sequence ID" value="NZ_LJCO01000008.1"/>
</dbReference>
<dbReference type="InterPro" id="IPR035903">
    <property type="entry name" value="HesB-like_dom_sf"/>
</dbReference>
<dbReference type="Proteomes" id="UP000050482">
    <property type="component" value="Unassembled WGS sequence"/>
</dbReference>
<evidence type="ECO:0008006" key="3">
    <source>
        <dbReference type="Google" id="ProtNLM"/>
    </source>
</evidence>
<dbReference type="EMBL" id="LJCO01000008">
    <property type="protein sequence ID" value="KPV45657.1"/>
    <property type="molecule type" value="Genomic_DNA"/>
</dbReference>
<sequence>MQITDAGKIYVDRLLKEHNAEGIRVIFAGAGCCGPKLGLSLDEPHDDDIVQIINDIKVAIENRVVPHTQDVSLDFKSTEAGSGLVLVGQTNC</sequence>
<keyword evidence="2" id="KW-1185">Reference proteome</keyword>
<reference evidence="1 2" key="1">
    <citation type="submission" date="2015-09" db="EMBL/GenBank/DDBJ databases">
        <title>Draft genome sequence of Alicyclobacillus ferrooxydans DSM 22381.</title>
        <authorList>
            <person name="Hemp J."/>
        </authorList>
    </citation>
    <scope>NUCLEOTIDE SEQUENCE [LARGE SCALE GENOMIC DNA]</scope>
    <source>
        <strain evidence="1 2">TC-34</strain>
    </source>
</reference>
<evidence type="ECO:0000313" key="1">
    <source>
        <dbReference type="EMBL" id="KPV45657.1"/>
    </source>
</evidence>
<name>A0A0P9CK43_9BACL</name>
<accession>A0A0P9CK43</accession>
<proteinExistence type="predicted"/>
<dbReference type="PATRIC" id="fig|471514.4.peg.346"/>
<comment type="caution">
    <text evidence="1">The sequence shown here is derived from an EMBL/GenBank/DDBJ whole genome shotgun (WGS) entry which is preliminary data.</text>
</comment>
<dbReference type="STRING" id="471514.AN477_01725"/>
<gene>
    <name evidence="1" type="ORF">AN477_01725</name>
</gene>